<name>A0A5J4SE48_9EUKA</name>
<dbReference type="Proteomes" id="UP000324800">
    <property type="component" value="Unassembled WGS sequence"/>
</dbReference>
<evidence type="ECO:0000313" key="3">
    <source>
        <dbReference type="Proteomes" id="UP000324800"/>
    </source>
</evidence>
<proteinExistence type="predicted"/>
<feature type="non-terminal residue" evidence="2">
    <location>
        <position position="94"/>
    </location>
</feature>
<dbReference type="EMBL" id="SNRW01040436">
    <property type="protein sequence ID" value="KAA6344002.1"/>
    <property type="molecule type" value="Genomic_DNA"/>
</dbReference>
<accession>A0A5J4SE48</accession>
<evidence type="ECO:0000256" key="1">
    <source>
        <dbReference type="SAM" id="MobiDB-lite"/>
    </source>
</evidence>
<sequence>MDINEGDEEGFYNQNQQEDFEDGQYAPGTMINIEGVEAQVLKQFEDEDGQEGLIVQTAEGPALINIETGVINMLEDEQLYNILEELGATDVIQA</sequence>
<gene>
    <name evidence="2" type="ORF">EZS28_052269</name>
</gene>
<feature type="region of interest" description="Disordered" evidence="1">
    <location>
        <begin position="1"/>
        <end position="25"/>
    </location>
</feature>
<protein>
    <submittedName>
        <fullName evidence="2">Uncharacterized protein</fullName>
    </submittedName>
</protein>
<feature type="compositionally biased region" description="Acidic residues" evidence="1">
    <location>
        <begin position="1"/>
        <end position="10"/>
    </location>
</feature>
<reference evidence="2 3" key="1">
    <citation type="submission" date="2019-03" db="EMBL/GenBank/DDBJ databases">
        <title>Single cell metagenomics reveals metabolic interactions within the superorganism composed of flagellate Streblomastix strix and complex community of Bacteroidetes bacteria on its surface.</title>
        <authorList>
            <person name="Treitli S.C."/>
            <person name="Kolisko M."/>
            <person name="Husnik F."/>
            <person name="Keeling P."/>
            <person name="Hampl V."/>
        </authorList>
    </citation>
    <scope>NUCLEOTIDE SEQUENCE [LARGE SCALE GENOMIC DNA]</scope>
    <source>
        <strain evidence="2">ST1C</strain>
    </source>
</reference>
<evidence type="ECO:0000313" key="2">
    <source>
        <dbReference type="EMBL" id="KAA6344002.1"/>
    </source>
</evidence>
<dbReference type="AlphaFoldDB" id="A0A5J4SE48"/>
<organism evidence="2 3">
    <name type="scientific">Streblomastix strix</name>
    <dbReference type="NCBI Taxonomy" id="222440"/>
    <lineage>
        <taxon>Eukaryota</taxon>
        <taxon>Metamonada</taxon>
        <taxon>Preaxostyla</taxon>
        <taxon>Oxymonadida</taxon>
        <taxon>Streblomastigidae</taxon>
        <taxon>Streblomastix</taxon>
    </lineage>
</organism>
<comment type="caution">
    <text evidence="2">The sequence shown here is derived from an EMBL/GenBank/DDBJ whole genome shotgun (WGS) entry which is preliminary data.</text>
</comment>